<feature type="region of interest" description="Disordered" evidence="1">
    <location>
        <begin position="1"/>
        <end position="34"/>
    </location>
</feature>
<evidence type="ECO:0000259" key="2">
    <source>
        <dbReference type="Pfam" id="PF25273"/>
    </source>
</evidence>
<dbReference type="RefSeq" id="XP_030765575.1">
    <property type="nucleotide sequence ID" value="XM_030909715.1"/>
</dbReference>
<dbReference type="KEGG" id="soy:115874132"/>
<dbReference type="Pfam" id="PF25273">
    <property type="entry name" value="DUF7869"/>
    <property type="match status" value="1"/>
</dbReference>
<evidence type="ECO:0000313" key="4">
    <source>
        <dbReference type="RefSeq" id="XP_030745085.1"/>
    </source>
</evidence>
<dbReference type="AlphaFoldDB" id="A0A6J2YS12"/>
<dbReference type="KEGG" id="soy:115881950"/>
<feature type="domain" description="DUF7869" evidence="2">
    <location>
        <begin position="591"/>
        <end position="696"/>
    </location>
</feature>
<protein>
    <submittedName>
        <fullName evidence="4">Uncharacterized protein LOC115874132</fullName>
    </submittedName>
    <submittedName>
        <fullName evidence="5">Uncharacterized protein LOC115874518</fullName>
    </submittedName>
    <submittedName>
        <fullName evidence="6">Uncharacterized protein LOC115875540</fullName>
    </submittedName>
    <submittedName>
        <fullName evidence="7">Uncharacterized protein LOC115875880</fullName>
    </submittedName>
    <submittedName>
        <fullName evidence="8">Uncharacterized protein LOC115877747</fullName>
    </submittedName>
    <submittedName>
        <fullName evidence="9">Uncharacterized protein LOC115881950</fullName>
    </submittedName>
    <submittedName>
        <fullName evidence="10">Uncharacterized protein LOC115887186</fullName>
    </submittedName>
    <submittedName>
        <fullName evidence="11">Uncharacterized protein LOC115889658</fullName>
    </submittedName>
</protein>
<evidence type="ECO:0000313" key="7">
    <source>
        <dbReference type="RefSeq" id="XP_030747298.1"/>
    </source>
</evidence>
<proteinExistence type="predicted"/>
<evidence type="ECO:0000313" key="9">
    <source>
        <dbReference type="RefSeq" id="XP_030755558.1"/>
    </source>
</evidence>
<dbReference type="Proteomes" id="UP000504635">
    <property type="component" value="Unplaced"/>
</dbReference>
<organism evidence="3 11">
    <name type="scientific">Sitophilus oryzae</name>
    <name type="common">Rice weevil</name>
    <name type="synonym">Curculio oryzae</name>
    <dbReference type="NCBI Taxonomy" id="7048"/>
    <lineage>
        <taxon>Eukaryota</taxon>
        <taxon>Metazoa</taxon>
        <taxon>Ecdysozoa</taxon>
        <taxon>Arthropoda</taxon>
        <taxon>Hexapoda</taxon>
        <taxon>Insecta</taxon>
        <taxon>Pterygota</taxon>
        <taxon>Neoptera</taxon>
        <taxon>Endopterygota</taxon>
        <taxon>Coleoptera</taxon>
        <taxon>Polyphaga</taxon>
        <taxon>Cucujiformia</taxon>
        <taxon>Curculionidae</taxon>
        <taxon>Dryophthorinae</taxon>
        <taxon>Sitophilus</taxon>
    </lineage>
</organism>
<dbReference type="GeneID" id="115889658"/>
<dbReference type="PANTHER" id="PTHR10773:SF19">
    <property type="match status" value="1"/>
</dbReference>
<dbReference type="InterPro" id="IPR057191">
    <property type="entry name" value="DUF7869"/>
</dbReference>
<evidence type="ECO:0000256" key="1">
    <source>
        <dbReference type="SAM" id="MobiDB-lite"/>
    </source>
</evidence>
<reference evidence="4 5" key="1">
    <citation type="submission" date="2025-04" db="UniProtKB">
        <authorList>
            <consortium name="RefSeq"/>
        </authorList>
    </citation>
    <scope>IDENTIFICATION</scope>
    <source>
        <tissue evidence="4 5">Gonads</tissue>
    </source>
</reference>
<dbReference type="RefSeq" id="XP_030762395.1">
    <property type="nucleotide sequence ID" value="XM_030906535.1"/>
</dbReference>
<dbReference type="KEGG" id="soy:115887186"/>
<dbReference type="KEGG" id="soy:115875880"/>
<evidence type="ECO:0000313" key="11">
    <source>
        <dbReference type="RefSeq" id="XP_030765575.1"/>
    </source>
</evidence>
<dbReference type="RefSeq" id="XP_030747298.1">
    <property type="nucleotide sequence ID" value="XM_030891438.1"/>
</dbReference>
<dbReference type="OrthoDB" id="7680351at2759"/>
<feature type="region of interest" description="Disordered" evidence="1">
    <location>
        <begin position="215"/>
        <end position="237"/>
    </location>
</feature>
<dbReference type="RefSeq" id="XP_030749910.1">
    <property type="nucleotide sequence ID" value="XM_030894050.1"/>
</dbReference>
<dbReference type="RefSeq" id="XP_030745085.1">
    <property type="nucleotide sequence ID" value="XM_030889225.1"/>
</dbReference>
<dbReference type="KEGG" id="soy:115875540"/>
<evidence type="ECO:0000313" key="5">
    <source>
        <dbReference type="RefSeq" id="XP_030745536.1"/>
    </source>
</evidence>
<keyword evidence="3" id="KW-1185">Reference proteome</keyword>
<evidence type="ECO:0000313" key="10">
    <source>
        <dbReference type="RefSeq" id="XP_030762395.1"/>
    </source>
</evidence>
<evidence type="ECO:0000313" key="8">
    <source>
        <dbReference type="RefSeq" id="XP_030749910.1"/>
    </source>
</evidence>
<dbReference type="PANTHER" id="PTHR10773">
    <property type="entry name" value="DNA-DIRECTED RNA POLYMERASES I, II, AND III SUBUNIT RPABC2"/>
    <property type="match status" value="1"/>
</dbReference>
<dbReference type="KEGG" id="soy:115874518"/>
<accession>A0A6J2YS12</accession>
<evidence type="ECO:0000313" key="3">
    <source>
        <dbReference type="Proteomes" id="UP000504635"/>
    </source>
</evidence>
<name>A0A6J2YS12_SITOR</name>
<evidence type="ECO:0000313" key="6">
    <source>
        <dbReference type="RefSeq" id="XP_030746893.1"/>
    </source>
</evidence>
<dbReference type="KEGG" id="soy:115877747"/>
<feature type="compositionally biased region" description="Gly residues" evidence="1">
    <location>
        <begin position="24"/>
        <end position="34"/>
    </location>
</feature>
<sequence>MSIACKRKTGESMENIRSESGKKSGVGGVTGGGKQAKLDFQKAELSYNYPEINLANKENVALFLNDNSSSVTCEEKINDKVVDNNRYDKDEIFHQVADDTIPPLTTNNKDQTSDFIETDLKLKDRNHTPLGPVDENVSHEHPIIPSDKEIDISAINDFILTDDLKADEGLLEFSFRSSIFDESVLNNLENEPPQISPENSSKIVIHDIQIIPPRTENPQLERDPPGTNENPTLTKKGEIRKRKKYNISLKERLKQKKEKAKEKFNLKPPCKNCPKKCNLHIPENRRIELNKNYQSLNFTDRKKFILSNTEQTELNNTENSKRCRSITYYFQDETGRRIKICKTFFLTTLGYHEKNDRFILQAISKSDNHISVSSDMRGKYPKTRKFNKDVIEAHIESFHPSVSHYRREHAPNKRYLPSDVSITLMYKDFLTKHPTFYCSYELYRVAVKAKNISFTKLGHEECECCAIFENHCHSKENIDPDCDICKTYTKHIKKAEESRNMYRNDAKMDHNNNLEVCYSADLQKVIMLPRLDQYKIALFTPRIIVFNESFVPVGKKCGLKPIACIWHEGIAGRKKEDIISTFYSFFLENRDSRIITLWLDNCSAQNKNWTFFSFLVYIINSSEIQAEKIWVKYFEPGHTYMSADSFHHQVELSMKYKGTLSDFKDFSDAVQAANSGKVTVLEMRINNFFNWIDQTSQVKIKKMQPRPYMTDITMILAERGKQYLTYFDNYNLEDPKTLSFLKAKPERDGIPKPLPCTKARGINKNKKEGIINKLCPLMAEGRRQFWYNIDVDDNVNDLNSSFE</sequence>
<dbReference type="RefSeq" id="XP_030746893.1">
    <property type="nucleotide sequence ID" value="XM_030891033.1"/>
</dbReference>
<gene>
    <name evidence="11" type="primary">LOC115889658</name>
    <name evidence="4" type="synonym">LOC115874132</name>
    <name evidence="5" type="synonym">LOC115874518</name>
    <name evidence="6" type="synonym">LOC115875540</name>
    <name evidence="7" type="synonym">LOC115875880</name>
    <name evidence="8" type="synonym">LOC115877747</name>
    <name evidence="9" type="synonym">LOC115881950</name>
    <name evidence="10" type="synonym">LOC115887186</name>
</gene>
<feature type="compositionally biased region" description="Basic and acidic residues" evidence="1">
    <location>
        <begin position="8"/>
        <end position="22"/>
    </location>
</feature>
<dbReference type="RefSeq" id="XP_030745536.1">
    <property type="nucleotide sequence ID" value="XM_030889676.1"/>
</dbReference>
<dbReference type="RefSeq" id="XP_030755558.1">
    <property type="nucleotide sequence ID" value="XM_030899698.1"/>
</dbReference>
<dbReference type="KEGG" id="soy:115889658"/>